<comment type="caution">
    <text evidence="1">The sequence shown here is derived from an EMBL/GenBank/DDBJ whole genome shotgun (WGS) entry which is preliminary data.</text>
</comment>
<sequence>MSDIFKDMQSKVGCEYISDLPSYKRKVWQEMKRLNPADYEERQLEDFSKYVFGMSYQTLKDVMKQQKGREEQCRKQGCWWKRKEQLAKKQYHIGLTCR</sequence>
<evidence type="ECO:0000313" key="1">
    <source>
        <dbReference type="EMBL" id="MDB8745217.1"/>
    </source>
</evidence>
<accession>A0AAW6E9N8</accession>
<proteinExistence type="predicted"/>
<organism evidence="1 2">
    <name type="scientific">Ruminococcus bicirculans</name>
    <name type="common">ex Wegman et al. 2014</name>
    <dbReference type="NCBI Taxonomy" id="1160721"/>
    <lineage>
        <taxon>Bacteria</taxon>
        <taxon>Bacillati</taxon>
        <taxon>Bacillota</taxon>
        <taxon>Clostridia</taxon>
        <taxon>Eubacteriales</taxon>
        <taxon>Oscillospiraceae</taxon>
        <taxon>Ruminococcus</taxon>
    </lineage>
</organism>
<protein>
    <submittedName>
        <fullName evidence="1">Conjugal transfer protein</fullName>
    </submittedName>
</protein>
<evidence type="ECO:0000313" key="2">
    <source>
        <dbReference type="Proteomes" id="UP001211015"/>
    </source>
</evidence>
<dbReference type="RefSeq" id="WP_173770430.1">
    <property type="nucleotide sequence ID" value="NZ_JADNGL010000008.1"/>
</dbReference>
<gene>
    <name evidence="1" type="ORF">PNU62_09335</name>
</gene>
<reference evidence="1" key="1">
    <citation type="submission" date="2023-01" db="EMBL/GenBank/DDBJ databases">
        <title>Human gut microbiome strain richness.</title>
        <authorList>
            <person name="Chen-Liaw A."/>
        </authorList>
    </citation>
    <scope>NUCLEOTIDE SEQUENCE</scope>
    <source>
        <strain evidence="1">1001275st1_F4_1001275B_160808</strain>
    </source>
</reference>
<dbReference type="Proteomes" id="UP001211015">
    <property type="component" value="Unassembled WGS sequence"/>
</dbReference>
<dbReference type="AlphaFoldDB" id="A0AAW6E9N8"/>
<name>A0AAW6E9N8_9FIRM</name>
<dbReference type="EMBL" id="JAQMLV010000011">
    <property type="protein sequence ID" value="MDB8745217.1"/>
    <property type="molecule type" value="Genomic_DNA"/>
</dbReference>